<evidence type="ECO:0000313" key="11">
    <source>
        <dbReference type="Proteomes" id="UP001319827"/>
    </source>
</evidence>
<dbReference type="PIRSF" id="PIRSF015617">
    <property type="entry name" value="Adensltrnsf_CobA"/>
    <property type="match status" value="1"/>
</dbReference>
<evidence type="ECO:0000256" key="7">
    <source>
        <dbReference type="ARBA" id="ARBA00033354"/>
    </source>
</evidence>
<dbReference type="Pfam" id="PF02572">
    <property type="entry name" value="CobA_CobO_BtuR"/>
    <property type="match status" value="1"/>
</dbReference>
<protein>
    <recommendedName>
        <fullName evidence="3">corrinoid adenosyltransferase</fullName>
        <ecNumber evidence="3">2.5.1.17</ecNumber>
    </recommendedName>
    <alternativeName>
        <fullName evidence="5">Cob(II)alamin adenosyltransferase</fullName>
    </alternativeName>
    <alternativeName>
        <fullName evidence="7">Cob(II)yrinic acid a,c-diamide adenosyltransferase</fullName>
    </alternativeName>
    <alternativeName>
        <fullName evidence="6">Cobinamide/cobalamin adenosyltransferase</fullName>
    </alternativeName>
</protein>
<dbReference type="SUPFAM" id="SSF52540">
    <property type="entry name" value="P-loop containing nucleoside triphosphate hydrolases"/>
    <property type="match status" value="1"/>
</dbReference>
<dbReference type="Proteomes" id="UP001319827">
    <property type="component" value="Chromosome"/>
</dbReference>
<accession>A0ABN6DUL1</accession>
<keyword evidence="11" id="KW-1185">Reference proteome</keyword>
<evidence type="ECO:0000256" key="6">
    <source>
        <dbReference type="ARBA" id="ARBA00033334"/>
    </source>
</evidence>
<reference evidence="10 11" key="1">
    <citation type="journal article" date="2016" name="C (Basel)">
        <title>Selective Growth of and Electricity Production by Marine Exoelectrogenic Bacteria in Self-Aggregated Hydrogel of Microbially Reduced Graphene Oxide.</title>
        <authorList>
            <person name="Yoshida N."/>
            <person name="Goto Y."/>
            <person name="Miyata Y."/>
        </authorList>
    </citation>
    <scope>NUCLEOTIDE SEQUENCE [LARGE SCALE GENOMIC DNA]</scope>
    <source>
        <strain evidence="10 11">NIT-T3</strain>
    </source>
</reference>
<evidence type="ECO:0000256" key="2">
    <source>
        <dbReference type="ARBA" id="ARBA00007487"/>
    </source>
</evidence>
<dbReference type="EMBL" id="AP024355">
    <property type="protein sequence ID" value="BCR03730.1"/>
    <property type="molecule type" value="Genomic_DNA"/>
</dbReference>
<name>A0ABN6DUL1_9BACT</name>
<comment type="function">
    <text evidence="4">Required for both de novo synthesis of the corrin ring for the assimilation of exogenous corrinoids. Participates in the adenosylation of a variety of incomplete and complete corrinoids.</text>
</comment>
<comment type="catalytic activity">
    <reaction evidence="8">
        <text>2 cob(II)yrinate a,c diamide + reduced [electron-transfer flavoprotein] + 2 ATP = 2 adenosylcob(III)yrinate a,c-diamide + 2 triphosphate + oxidized [electron-transfer flavoprotein] + 3 H(+)</text>
        <dbReference type="Rhea" id="RHEA:11528"/>
        <dbReference type="Rhea" id="RHEA-COMP:10685"/>
        <dbReference type="Rhea" id="RHEA-COMP:10686"/>
        <dbReference type="ChEBI" id="CHEBI:15378"/>
        <dbReference type="ChEBI" id="CHEBI:18036"/>
        <dbReference type="ChEBI" id="CHEBI:30616"/>
        <dbReference type="ChEBI" id="CHEBI:57692"/>
        <dbReference type="ChEBI" id="CHEBI:58307"/>
        <dbReference type="ChEBI" id="CHEBI:58503"/>
        <dbReference type="ChEBI" id="CHEBI:58537"/>
        <dbReference type="EC" id="2.5.1.17"/>
    </reaction>
</comment>
<dbReference type="PANTHER" id="PTHR46638:SF1">
    <property type="entry name" value="CORRINOID ADENOSYLTRANSFERASE"/>
    <property type="match status" value="1"/>
</dbReference>
<evidence type="ECO:0000256" key="5">
    <source>
        <dbReference type="ARBA" id="ARBA00031529"/>
    </source>
</evidence>
<evidence type="ECO:0000313" key="10">
    <source>
        <dbReference type="EMBL" id="BCR03730.1"/>
    </source>
</evidence>
<comment type="similarity">
    <text evidence="2">Belongs to the Cob(I)alamin adenosyltransferase family.</text>
</comment>
<dbReference type="Gene3D" id="3.40.50.300">
    <property type="entry name" value="P-loop containing nucleotide triphosphate hydrolases"/>
    <property type="match status" value="1"/>
</dbReference>
<dbReference type="InterPro" id="IPR003724">
    <property type="entry name" value="CblAdoTrfase_CobA"/>
</dbReference>
<evidence type="ECO:0000256" key="9">
    <source>
        <dbReference type="ARBA" id="ARBA00048692"/>
    </source>
</evidence>
<dbReference type="InterPro" id="IPR027417">
    <property type="entry name" value="P-loop_NTPase"/>
</dbReference>
<evidence type="ECO:0000256" key="4">
    <source>
        <dbReference type="ARBA" id="ARBA00024929"/>
    </source>
</evidence>
<proteinExistence type="inferred from homology"/>
<evidence type="ECO:0000256" key="3">
    <source>
        <dbReference type="ARBA" id="ARBA00012454"/>
    </source>
</evidence>
<sequence>MQQGLIQVYTGEGKGKTTAALGLVVRALGQGLRVLLVRLLKPVDPPSGEVLFLQQCPGIDVLTSGIGIIGRRPDPAEVAASVLATLEQAEQRLKAGGYDLVVFDEINNALHRGYLPLEWVERFLASRPAGLEVVLTGRNAPREILARADLVTRMEAVRHPLKAGIPARRGIEY</sequence>
<evidence type="ECO:0000256" key="8">
    <source>
        <dbReference type="ARBA" id="ARBA00048555"/>
    </source>
</evidence>
<evidence type="ECO:0000256" key="1">
    <source>
        <dbReference type="ARBA" id="ARBA00005121"/>
    </source>
</evidence>
<comment type="pathway">
    <text evidence="1">Cofactor biosynthesis; adenosylcobalamin biosynthesis; adenosylcobalamin from cob(II)yrinate a,c-diamide: step 2/7.</text>
</comment>
<comment type="catalytic activity">
    <reaction evidence="9">
        <text>2 cob(II)alamin + reduced [electron-transfer flavoprotein] + 2 ATP = 2 adenosylcob(III)alamin + 2 triphosphate + oxidized [electron-transfer flavoprotein] + 3 H(+)</text>
        <dbReference type="Rhea" id="RHEA:28671"/>
        <dbReference type="Rhea" id="RHEA-COMP:10685"/>
        <dbReference type="Rhea" id="RHEA-COMP:10686"/>
        <dbReference type="ChEBI" id="CHEBI:15378"/>
        <dbReference type="ChEBI" id="CHEBI:16304"/>
        <dbReference type="ChEBI" id="CHEBI:18036"/>
        <dbReference type="ChEBI" id="CHEBI:18408"/>
        <dbReference type="ChEBI" id="CHEBI:30616"/>
        <dbReference type="ChEBI" id="CHEBI:57692"/>
        <dbReference type="ChEBI" id="CHEBI:58307"/>
        <dbReference type="EC" id="2.5.1.17"/>
    </reaction>
</comment>
<dbReference type="EC" id="2.5.1.17" evidence="3"/>
<dbReference type="RefSeq" id="WP_221251183.1">
    <property type="nucleotide sequence ID" value="NZ_AP024355.1"/>
</dbReference>
<gene>
    <name evidence="10" type="ORF">DESUT3_07990</name>
</gene>
<dbReference type="PANTHER" id="PTHR46638">
    <property type="entry name" value="CORRINOID ADENOSYLTRANSFERASE"/>
    <property type="match status" value="1"/>
</dbReference>
<organism evidence="10 11">
    <name type="scientific">Desulfuromonas versatilis</name>
    <dbReference type="NCBI Taxonomy" id="2802975"/>
    <lineage>
        <taxon>Bacteria</taxon>
        <taxon>Pseudomonadati</taxon>
        <taxon>Thermodesulfobacteriota</taxon>
        <taxon>Desulfuromonadia</taxon>
        <taxon>Desulfuromonadales</taxon>
        <taxon>Desulfuromonadaceae</taxon>
        <taxon>Desulfuromonas</taxon>
    </lineage>
</organism>
<reference evidence="10 11" key="2">
    <citation type="journal article" date="2021" name="Int. J. Syst. Evol. Microbiol.">
        <title>Isolation and Polyphasic Characterization of Desulfuromonas versatilis sp. Nov., an Electrogenic Bacteria Capable of Versatile Metabolism Isolated from a Graphene Oxide-Reducing Enrichment Culture.</title>
        <authorList>
            <person name="Xie L."/>
            <person name="Yoshida N."/>
            <person name="Ishii S."/>
            <person name="Meng L."/>
        </authorList>
    </citation>
    <scope>NUCLEOTIDE SEQUENCE [LARGE SCALE GENOMIC DNA]</scope>
    <source>
        <strain evidence="10 11">NIT-T3</strain>
    </source>
</reference>